<evidence type="ECO:0000256" key="8">
    <source>
        <dbReference type="RuleBase" id="RU366063"/>
    </source>
</evidence>
<keyword evidence="4 8" id="KW-0831">Ubiquinone biosynthesis</keyword>
<evidence type="ECO:0000256" key="9">
    <source>
        <dbReference type="SAM" id="MobiDB-lite"/>
    </source>
</evidence>
<dbReference type="GO" id="GO:0006744">
    <property type="term" value="P:ubiquinone biosynthetic process"/>
    <property type="evidence" value="ECO:0007669"/>
    <property type="project" value="UniProtKB-UniRule"/>
</dbReference>
<evidence type="ECO:0000256" key="3">
    <source>
        <dbReference type="ARBA" id="ARBA00010766"/>
    </source>
</evidence>
<keyword evidence="12" id="KW-0830">Ubiquinone</keyword>
<dbReference type="InterPro" id="IPR013718">
    <property type="entry name" value="COQ9_C"/>
</dbReference>
<keyword evidence="7 8" id="KW-0496">Mitochondrion</keyword>
<feature type="domain" description="Ubiquinone biosynthesis protein COQ9 HTH" evidence="11">
    <location>
        <begin position="78"/>
        <end position="107"/>
    </location>
</feature>
<keyword evidence="5" id="KW-0809">Transit peptide</keyword>
<name>A0A7D9E4L2_PARCT</name>
<reference evidence="12" key="1">
    <citation type="submission" date="2020-04" db="EMBL/GenBank/DDBJ databases">
        <authorList>
            <person name="Alioto T."/>
            <person name="Alioto T."/>
            <person name="Gomez Garrido J."/>
        </authorList>
    </citation>
    <scope>NUCLEOTIDE SEQUENCE</scope>
    <source>
        <strain evidence="12">A484AB</strain>
    </source>
</reference>
<feature type="domain" description="COQ9 C-terminal" evidence="10">
    <location>
        <begin position="196"/>
        <end position="262"/>
    </location>
</feature>
<evidence type="ECO:0000256" key="1">
    <source>
        <dbReference type="ARBA" id="ARBA00004173"/>
    </source>
</evidence>
<dbReference type="Proteomes" id="UP001152795">
    <property type="component" value="Unassembled WGS sequence"/>
</dbReference>
<dbReference type="EMBL" id="CACRXK020004114">
    <property type="protein sequence ID" value="CAB4001544.1"/>
    <property type="molecule type" value="Genomic_DNA"/>
</dbReference>
<comment type="similarity">
    <text evidence="3 8">Belongs to the COQ9 family.</text>
</comment>
<dbReference type="InterPro" id="IPR012762">
    <property type="entry name" value="Ubiq_biosynth_COQ9"/>
</dbReference>
<feature type="region of interest" description="Disordered" evidence="9">
    <location>
        <begin position="34"/>
        <end position="77"/>
    </location>
</feature>
<feature type="compositionally biased region" description="Acidic residues" evidence="9">
    <location>
        <begin position="66"/>
        <end position="77"/>
    </location>
</feature>
<evidence type="ECO:0000256" key="7">
    <source>
        <dbReference type="ARBA" id="ARBA00023128"/>
    </source>
</evidence>
<keyword evidence="6 8" id="KW-0446">Lipid-binding</keyword>
<comment type="function">
    <text evidence="8">Membrane-associated protein that warps the membrane surface to access and bind aromatic isoprenes with high specificity, including ubiquinone (CoQ) isoprene intermediates and presents them directly to Coq7, therefore facilitating the Coq7-mediated hydroxylase step. Participates in the biosynthesis of coenzyme Q, also named ubiquinone, an essential lipid-soluble electron transporter for aerobic cellular respiration.</text>
</comment>
<evidence type="ECO:0000256" key="4">
    <source>
        <dbReference type="ARBA" id="ARBA00022688"/>
    </source>
</evidence>
<dbReference type="GO" id="GO:0005743">
    <property type="term" value="C:mitochondrial inner membrane"/>
    <property type="evidence" value="ECO:0007669"/>
    <property type="project" value="TreeGrafter"/>
</dbReference>
<gene>
    <name evidence="12" type="ORF">PACLA_8A087470</name>
</gene>
<evidence type="ECO:0000256" key="6">
    <source>
        <dbReference type="ARBA" id="ARBA00023121"/>
    </source>
</evidence>
<evidence type="ECO:0000313" key="12">
    <source>
        <dbReference type="EMBL" id="CAB4001544.1"/>
    </source>
</evidence>
<evidence type="ECO:0000259" key="10">
    <source>
        <dbReference type="Pfam" id="PF08511"/>
    </source>
</evidence>
<feature type="compositionally biased region" description="Polar residues" evidence="9">
    <location>
        <begin position="44"/>
        <end position="53"/>
    </location>
</feature>
<dbReference type="AlphaFoldDB" id="A0A7D9E4L2"/>
<keyword evidence="13" id="KW-1185">Reference proteome</keyword>
<evidence type="ECO:0000259" key="11">
    <source>
        <dbReference type="Pfam" id="PF21392"/>
    </source>
</evidence>
<dbReference type="NCBIfam" id="TIGR02396">
    <property type="entry name" value="diverge_rpsU"/>
    <property type="match status" value="1"/>
</dbReference>
<evidence type="ECO:0000256" key="2">
    <source>
        <dbReference type="ARBA" id="ARBA00004749"/>
    </source>
</evidence>
<organism evidence="12 13">
    <name type="scientific">Paramuricea clavata</name>
    <name type="common">Red gorgonian</name>
    <name type="synonym">Violescent sea-whip</name>
    <dbReference type="NCBI Taxonomy" id="317549"/>
    <lineage>
        <taxon>Eukaryota</taxon>
        <taxon>Metazoa</taxon>
        <taxon>Cnidaria</taxon>
        <taxon>Anthozoa</taxon>
        <taxon>Octocorallia</taxon>
        <taxon>Malacalcyonacea</taxon>
        <taxon>Plexauridae</taxon>
        <taxon>Paramuricea</taxon>
    </lineage>
</organism>
<evidence type="ECO:0000256" key="5">
    <source>
        <dbReference type="ARBA" id="ARBA00022946"/>
    </source>
</evidence>
<dbReference type="GO" id="GO:0008289">
    <property type="term" value="F:lipid binding"/>
    <property type="evidence" value="ECO:0007669"/>
    <property type="project" value="UniProtKB-UniRule"/>
</dbReference>
<dbReference type="FunFam" id="1.10.357.10:FF:000004">
    <property type="entry name" value="Ubiquinone biosynthesis protein COQ9, mitochondrial"/>
    <property type="match status" value="1"/>
</dbReference>
<comment type="subcellular location">
    <subcellularLocation>
        <location evidence="1 8">Mitochondrion</location>
    </subcellularLocation>
</comment>
<evidence type="ECO:0000313" key="13">
    <source>
        <dbReference type="Proteomes" id="UP001152795"/>
    </source>
</evidence>
<comment type="caution">
    <text evidence="12">The sequence shown here is derived from an EMBL/GenBank/DDBJ whole genome shotgun (WGS) entry which is preliminary data.</text>
</comment>
<comment type="pathway">
    <text evidence="2 8">Cofactor biosynthesis; ubiquinone biosynthesis.</text>
</comment>
<protein>
    <recommendedName>
        <fullName evidence="8">Ubiquinone biosynthesis protein</fullName>
    </recommendedName>
</protein>
<dbReference type="Pfam" id="PF21392">
    <property type="entry name" value="COQ9_N"/>
    <property type="match status" value="1"/>
</dbReference>
<dbReference type="PANTHER" id="PTHR21427">
    <property type="entry name" value="UBIQUINONE BIOSYNTHESIS PROTEIN COQ9, MITOCHONDRIAL"/>
    <property type="match status" value="1"/>
</dbReference>
<dbReference type="Gene3D" id="1.10.357.10">
    <property type="entry name" value="Tetracycline Repressor, domain 2"/>
    <property type="match status" value="1"/>
</dbReference>
<dbReference type="InterPro" id="IPR048674">
    <property type="entry name" value="COQ9_HTH"/>
</dbReference>
<proteinExistence type="inferred from homology"/>
<sequence length="299" mass="33649">MATLSSVRISFAKSLNLMRCVVFGSQKVRLCHNQNGGQDGDKATSGNNNQSENTSDEKDETTYDYTSDEGSDEGLDDESISERILTAALQFVPEYGWTAQAIVEGAKIEGFSGMAEGMFPREGGDLVLHFINMCNLDLGDYLADNSRTQEEIRKTIGQNDFIKNAVEVRLKMIIPYIDSWPQAMSLMAYPSNAVDAFQSVANMTDDIWYHSNDTSTDISWYTKRTSLAAIYGVTELYMVQDKSQEFEDTWMFLDRRFQDIRNTSSMKQCCDKAGEDIANLACSTLTLVRNITGFNKWNR</sequence>
<accession>A0A7D9E4L2</accession>
<dbReference type="PANTHER" id="PTHR21427:SF19">
    <property type="entry name" value="UBIQUINONE BIOSYNTHESIS PROTEIN COQ9, MITOCHONDRIAL"/>
    <property type="match status" value="1"/>
</dbReference>
<dbReference type="Pfam" id="PF08511">
    <property type="entry name" value="COQ9"/>
    <property type="match status" value="1"/>
</dbReference>
<dbReference type="UniPathway" id="UPA00232"/>